<protein>
    <submittedName>
        <fullName evidence="1">Uncharacterized protein</fullName>
    </submittedName>
</protein>
<proteinExistence type="predicted"/>
<evidence type="ECO:0000313" key="1">
    <source>
        <dbReference type="EMBL" id="CAE0795287.1"/>
    </source>
</evidence>
<dbReference type="AlphaFoldDB" id="A0A7S4CEW4"/>
<name>A0A7S4CEW4_9EUGL</name>
<gene>
    <name evidence="1" type="ORF">EGYM00163_LOCUS6405</name>
</gene>
<organism evidence="1">
    <name type="scientific">Eutreptiella gymnastica</name>
    <dbReference type="NCBI Taxonomy" id="73025"/>
    <lineage>
        <taxon>Eukaryota</taxon>
        <taxon>Discoba</taxon>
        <taxon>Euglenozoa</taxon>
        <taxon>Euglenida</taxon>
        <taxon>Spirocuta</taxon>
        <taxon>Euglenophyceae</taxon>
        <taxon>Eutreptiales</taxon>
        <taxon>Eutreptiaceae</taxon>
        <taxon>Eutreptiella</taxon>
    </lineage>
</organism>
<reference evidence="1" key="1">
    <citation type="submission" date="2021-01" db="EMBL/GenBank/DDBJ databases">
        <authorList>
            <person name="Corre E."/>
            <person name="Pelletier E."/>
            <person name="Niang G."/>
            <person name="Scheremetjew M."/>
            <person name="Finn R."/>
            <person name="Kale V."/>
            <person name="Holt S."/>
            <person name="Cochrane G."/>
            <person name="Meng A."/>
            <person name="Brown T."/>
            <person name="Cohen L."/>
        </authorList>
    </citation>
    <scope>NUCLEOTIDE SEQUENCE</scope>
    <source>
        <strain evidence="1">CCMP1594</strain>
    </source>
</reference>
<accession>A0A7S4CEW4</accession>
<sequence>MEIDNTLDEEVKTALIRDVVQLVNPVPFNRQALAAVLERRLQEYTRPQRGSLHKGMSRKAEQQLLARDLHEILEGRVPRLYGEEPQFMDRFERVAPSANYTKYCKLKRM</sequence>
<dbReference type="EMBL" id="HBJA01020142">
    <property type="protein sequence ID" value="CAE0795287.1"/>
    <property type="molecule type" value="Transcribed_RNA"/>
</dbReference>